<keyword evidence="1" id="KW-0472">Membrane</keyword>
<dbReference type="CDD" id="cd01949">
    <property type="entry name" value="GGDEF"/>
    <property type="match status" value="1"/>
</dbReference>
<dbReference type="Pfam" id="PF00990">
    <property type="entry name" value="GGDEF"/>
    <property type="match status" value="1"/>
</dbReference>
<name>A0ABT9H5I9_9SPHN</name>
<keyword evidence="4" id="KW-0548">Nucleotidyltransferase</keyword>
<accession>A0ABT9H5I9</accession>
<feature type="transmembrane region" description="Helical" evidence="1">
    <location>
        <begin position="12"/>
        <end position="33"/>
    </location>
</feature>
<organism evidence="4 5">
    <name type="scientific">Qipengyuania benthica</name>
    <dbReference type="NCBI Taxonomy" id="3067651"/>
    <lineage>
        <taxon>Bacteria</taxon>
        <taxon>Pseudomonadati</taxon>
        <taxon>Pseudomonadota</taxon>
        <taxon>Alphaproteobacteria</taxon>
        <taxon>Sphingomonadales</taxon>
        <taxon>Erythrobacteraceae</taxon>
        <taxon>Qipengyuania</taxon>
    </lineage>
</organism>
<dbReference type="InterPro" id="IPR029787">
    <property type="entry name" value="Nucleotide_cyclase"/>
</dbReference>
<keyword evidence="1" id="KW-0812">Transmembrane</keyword>
<dbReference type="SMART" id="SM00052">
    <property type="entry name" value="EAL"/>
    <property type="match status" value="1"/>
</dbReference>
<dbReference type="PROSITE" id="PS50887">
    <property type="entry name" value="GGDEF"/>
    <property type="match status" value="1"/>
</dbReference>
<sequence>MPGKGEFSPQVMVLAPLAILSCVFAALLLAYTASLSGPLVSTSVFVSLGLATYAAAVAALVRHGLRHARHLEMASLTDTLTGLPNRRALHLDYARISRHEQELAVALIDLDGFMLVNDHYGHAIGDRTIRASAQIICEICKDEARIYRLGGDEFAVLKSGPVAATLLEGLCRRIVERLAKPLQVEERRLTLGASIGLARTTQAQRLGSPELLRQADVAMYASKRGGKARCTWFSQEFDANREQMREMDEELRSALANGDFALHYQPLIDCSSSKIVAVEALIRWPRPDGTFTAPDTFIPVAEESGLINPIGLLVLRRACLDAREWNGITLSVNLSAAQLRNPEFPIQLGHILEETGFAPERLELEITETCLVLDPVVAGRSLSVIRNFGVSIVLDDFGTGYASIGFLRQFRFEKLKIDRSLVSQAGQDDGSRAMMLSSITVARAMKMRVTAEGVETEEQAQMVRAAGCDQIQGWLYFKAMPAAEIPQYLDRPIDIAATDTTATMANKESRVA</sequence>
<dbReference type="EC" id="2.7.7.65" evidence="4"/>
<keyword evidence="1" id="KW-1133">Transmembrane helix</keyword>
<keyword evidence="5" id="KW-1185">Reference proteome</keyword>
<comment type="caution">
    <text evidence="4">The sequence shown here is derived from an EMBL/GenBank/DDBJ whole genome shotgun (WGS) entry which is preliminary data.</text>
</comment>
<feature type="domain" description="EAL" evidence="2">
    <location>
        <begin position="244"/>
        <end position="493"/>
    </location>
</feature>
<dbReference type="InterPro" id="IPR052155">
    <property type="entry name" value="Biofilm_reg_signaling"/>
</dbReference>
<dbReference type="Gene3D" id="3.30.70.270">
    <property type="match status" value="1"/>
</dbReference>
<dbReference type="InterPro" id="IPR001633">
    <property type="entry name" value="EAL_dom"/>
</dbReference>
<evidence type="ECO:0000313" key="5">
    <source>
        <dbReference type="Proteomes" id="UP001235664"/>
    </source>
</evidence>
<dbReference type="InterPro" id="IPR043128">
    <property type="entry name" value="Rev_trsase/Diguanyl_cyclase"/>
</dbReference>
<dbReference type="PROSITE" id="PS51257">
    <property type="entry name" value="PROKAR_LIPOPROTEIN"/>
    <property type="match status" value="1"/>
</dbReference>
<dbReference type="Pfam" id="PF00563">
    <property type="entry name" value="EAL"/>
    <property type="match status" value="1"/>
</dbReference>
<gene>
    <name evidence="4" type="ORF">Q9K01_02950</name>
</gene>
<dbReference type="SMART" id="SM00267">
    <property type="entry name" value="GGDEF"/>
    <property type="match status" value="1"/>
</dbReference>
<dbReference type="SUPFAM" id="SSF55073">
    <property type="entry name" value="Nucleotide cyclase"/>
    <property type="match status" value="1"/>
</dbReference>
<dbReference type="InterPro" id="IPR035919">
    <property type="entry name" value="EAL_sf"/>
</dbReference>
<dbReference type="PROSITE" id="PS50883">
    <property type="entry name" value="EAL"/>
    <property type="match status" value="1"/>
</dbReference>
<dbReference type="Gene3D" id="3.20.20.450">
    <property type="entry name" value="EAL domain"/>
    <property type="match status" value="1"/>
</dbReference>
<proteinExistence type="predicted"/>
<dbReference type="CDD" id="cd01948">
    <property type="entry name" value="EAL"/>
    <property type="match status" value="1"/>
</dbReference>
<reference evidence="4 5" key="1">
    <citation type="submission" date="2023-08" db="EMBL/GenBank/DDBJ databases">
        <title>genomic of DY56.</title>
        <authorList>
            <person name="Wang Y."/>
        </authorList>
    </citation>
    <scope>NUCLEOTIDE SEQUENCE [LARGE SCALE GENOMIC DNA]</scope>
    <source>
        <strain evidence="4 5">DY56-A-20</strain>
    </source>
</reference>
<dbReference type="PANTHER" id="PTHR44757">
    <property type="entry name" value="DIGUANYLATE CYCLASE DGCP"/>
    <property type="match status" value="1"/>
</dbReference>
<keyword evidence="4" id="KW-0378">Hydrolase</keyword>
<dbReference type="EMBL" id="JAVAIL010000001">
    <property type="protein sequence ID" value="MDP4538581.1"/>
    <property type="molecule type" value="Genomic_DNA"/>
</dbReference>
<feature type="transmembrane region" description="Helical" evidence="1">
    <location>
        <begin position="39"/>
        <end position="61"/>
    </location>
</feature>
<dbReference type="EC" id="3.1.4.52" evidence="4"/>
<dbReference type="NCBIfam" id="TIGR00254">
    <property type="entry name" value="GGDEF"/>
    <property type="match status" value="1"/>
</dbReference>
<dbReference type="PANTHER" id="PTHR44757:SF2">
    <property type="entry name" value="BIOFILM ARCHITECTURE MAINTENANCE PROTEIN MBAA"/>
    <property type="match status" value="1"/>
</dbReference>
<evidence type="ECO:0000259" key="3">
    <source>
        <dbReference type="PROSITE" id="PS50887"/>
    </source>
</evidence>
<dbReference type="RefSeq" id="WP_305929163.1">
    <property type="nucleotide sequence ID" value="NZ_JAVAIL010000001.1"/>
</dbReference>
<dbReference type="GO" id="GO:0052621">
    <property type="term" value="F:diguanylate cyclase activity"/>
    <property type="evidence" value="ECO:0007669"/>
    <property type="project" value="UniProtKB-EC"/>
</dbReference>
<dbReference type="Proteomes" id="UP001235664">
    <property type="component" value="Unassembled WGS sequence"/>
</dbReference>
<evidence type="ECO:0000256" key="1">
    <source>
        <dbReference type="SAM" id="Phobius"/>
    </source>
</evidence>
<keyword evidence="4" id="KW-0808">Transferase</keyword>
<dbReference type="InterPro" id="IPR000160">
    <property type="entry name" value="GGDEF_dom"/>
</dbReference>
<feature type="domain" description="GGDEF" evidence="3">
    <location>
        <begin position="101"/>
        <end position="235"/>
    </location>
</feature>
<dbReference type="GO" id="GO:0071111">
    <property type="term" value="F:cyclic-guanylate-specific phosphodiesterase activity"/>
    <property type="evidence" value="ECO:0007669"/>
    <property type="project" value="UniProtKB-EC"/>
</dbReference>
<evidence type="ECO:0000313" key="4">
    <source>
        <dbReference type="EMBL" id="MDP4538581.1"/>
    </source>
</evidence>
<dbReference type="SUPFAM" id="SSF141868">
    <property type="entry name" value="EAL domain-like"/>
    <property type="match status" value="1"/>
</dbReference>
<protein>
    <submittedName>
        <fullName evidence="4">Bifunctional diguanylate cyclase/phosphodiesterase</fullName>
        <ecNumber evidence="4">2.7.7.65</ecNumber>
        <ecNumber evidence="4">3.1.4.52</ecNumber>
    </submittedName>
</protein>
<evidence type="ECO:0000259" key="2">
    <source>
        <dbReference type="PROSITE" id="PS50883"/>
    </source>
</evidence>